<proteinExistence type="inferred from homology"/>
<evidence type="ECO:0000259" key="4">
    <source>
        <dbReference type="Pfam" id="PF00984"/>
    </source>
</evidence>
<dbReference type="Proteomes" id="UP001273166">
    <property type="component" value="Unassembled WGS sequence"/>
</dbReference>
<evidence type="ECO:0000256" key="3">
    <source>
        <dbReference type="SAM" id="MobiDB-lite"/>
    </source>
</evidence>
<feature type="compositionally biased region" description="Polar residues" evidence="3">
    <location>
        <begin position="23"/>
        <end position="33"/>
    </location>
</feature>
<reference evidence="6" key="1">
    <citation type="journal article" date="2023" name="Mol. Phylogenet. Evol.">
        <title>Genome-scale phylogeny and comparative genomics of the fungal order Sordariales.</title>
        <authorList>
            <person name="Hensen N."/>
            <person name="Bonometti L."/>
            <person name="Westerberg I."/>
            <person name="Brannstrom I.O."/>
            <person name="Guillou S."/>
            <person name="Cros-Aarteil S."/>
            <person name="Calhoun S."/>
            <person name="Haridas S."/>
            <person name="Kuo A."/>
            <person name="Mondo S."/>
            <person name="Pangilinan J."/>
            <person name="Riley R."/>
            <person name="LaButti K."/>
            <person name="Andreopoulos B."/>
            <person name="Lipzen A."/>
            <person name="Chen C."/>
            <person name="Yan M."/>
            <person name="Daum C."/>
            <person name="Ng V."/>
            <person name="Clum A."/>
            <person name="Steindorff A."/>
            <person name="Ohm R.A."/>
            <person name="Martin F."/>
            <person name="Silar P."/>
            <person name="Natvig D.O."/>
            <person name="Lalanne C."/>
            <person name="Gautier V."/>
            <person name="Ament-Velasquez S.L."/>
            <person name="Kruys A."/>
            <person name="Hutchinson M.I."/>
            <person name="Powell A.J."/>
            <person name="Barry K."/>
            <person name="Miller A.N."/>
            <person name="Grigoriev I.V."/>
            <person name="Debuchy R."/>
            <person name="Gladieux P."/>
            <person name="Hiltunen Thoren M."/>
            <person name="Johannesson H."/>
        </authorList>
    </citation>
    <scope>NUCLEOTIDE SEQUENCE</scope>
    <source>
        <strain evidence="6">CBS 333.67</strain>
    </source>
</reference>
<dbReference type="PIRSF" id="PIRSF000124">
    <property type="entry name" value="UDPglc_GDPman_dh"/>
    <property type="match status" value="1"/>
</dbReference>
<evidence type="ECO:0000259" key="5">
    <source>
        <dbReference type="Pfam" id="PF03721"/>
    </source>
</evidence>
<evidence type="ECO:0000256" key="1">
    <source>
        <dbReference type="ARBA" id="ARBA00006601"/>
    </source>
</evidence>
<dbReference type="PIRSF" id="PIRSF500136">
    <property type="entry name" value="UDP_ManNAc_DH"/>
    <property type="match status" value="1"/>
</dbReference>
<dbReference type="GeneID" id="87889602"/>
<dbReference type="InterPro" id="IPR001732">
    <property type="entry name" value="UDP-Glc/GDP-Man_DH_N"/>
</dbReference>
<dbReference type="InterPro" id="IPR014026">
    <property type="entry name" value="UDP-Glc/GDP-Man_DH_dimer"/>
</dbReference>
<dbReference type="RefSeq" id="XP_062720715.1">
    <property type="nucleotide sequence ID" value="XM_062870773.1"/>
</dbReference>
<dbReference type="InterPro" id="IPR008927">
    <property type="entry name" value="6-PGluconate_DH-like_C_sf"/>
</dbReference>
<comment type="caution">
    <text evidence="6">The sequence shown here is derived from an EMBL/GenBank/DDBJ whole genome shotgun (WGS) entry which is preliminary data.</text>
</comment>
<protein>
    <submittedName>
        <fullName evidence="6">Nucleotide sugar dehydrogenase</fullName>
    </submittedName>
</protein>
<dbReference type="NCBIfam" id="TIGR03026">
    <property type="entry name" value="NDP-sugDHase"/>
    <property type="match status" value="1"/>
</dbReference>
<dbReference type="GO" id="GO:0051287">
    <property type="term" value="F:NAD binding"/>
    <property type="evidence" value="ECO:0007669"/>
    <property type="project" value="InterPro"/>
</dbReference>
<dbReference type="GO" id="GO:0000271">
    <property type="term" value="P:polysaccharide biosynthetic process"/>
    <property type="evidence" value="ECO:0007669"/>
    <property type="project" value="InterPro"/>
</dbReference>
<reference evidence="6" key="2">
    <citation type="submission" date="2023-06" db="EMBL/GenBank/DDBJ databases">
        <authorList>
            <consortium name="Lawrence Berkeley National Laboratory"/>
            <person name="Mondo S.J."/>
            <person name="Hensen N."/>
            <person name="Bonometti L."/>
            <person name="Westerberg I."/>
            <person name="Brannstrom I.O."/>
            <person name="Guillou S."/>
            <person name="Cros-Aarteil S."/>
            <person name="Calhoun S."/>
            <person name="Haridas S."/>
            <person name="Kuo A."/>
            <person name="Pangilinan J."/>
            <person name="Riley R."/>
            <person name="Labutti K."/>
            <person name="Andreopoulos B."/>
            <person name="Lipzen A."/>
            <person name="Chen C."/>
            <person name="Yanf M."/>
            <person name="Daum C."/>
            <person name="Ng V."/>
            <person name="Clum A."/>
            <person name="Steindorff A."/>
            <person name="Ohm R."/>
            <person name="Martin F."/>
            <person name="Silar P."/>
            <person name="Natvig D."/>
            <person name="Lalanne C."/>
            <person name="Gautier V."/>
            <person name="Ament-Velasquez S.L."/>
            <person name="Kruys A."/>
            <person name="Hutchinson M.I."/>
            <person name="Powell A.J."/>
            <person name="Barry K."/>
            <person name="Miller A.N."/>
            <person name="Grigoriev I.V."/>
            <person name="Debuchy R."/>
            <person name="Gladieux P."/>
            <person name="Thoren M.H."/>
            <person name="Johannesson H."/>
        </authorList>
    </citation>
    <scope>NUCLEOTIDE SEQUENCE</scope>
    <source>
        <strain evidence="6">CBS 333.67</strain>
    </source>
</reference>
<dbReference type="SUPFAM" id="SSF52413">
    <property type="entry name" value="UDP-glucose/GDP-mannose dehydrogenase C-terminal domain"/>
    <property type="match status" value="1"/>
</dbReference>
<dbReference type="InterPro" id="IPR017476">
    <property type="entry name" value="UDP-Glc/GDP-Man"/>
</dbReference>
<dbReference type="PANTHER" id="PTHR43491:SF2">
    <property type="entry name" value="UDP-N-ACETYL-D-MANNOSAMINE DEHYDROGENASE"/>
    <property type="match status" value="1"/>
</dbReference>
<sequence>MAAALFPSPSLDSGADSLEEWSGCNSPSSYNTNASSVDEDASSASSLDVGEAHRPTVAVIGVGYVGEHLVQVFSSHYPVVGYDVSPKRIEYLKKEHLSSGSDRKITFTTSESDLQNASYFLVSVPTLVQADGEVNLAHLRSAINTVSRNARAGSTVVIESSVAIGMTRELLGPLAVAQGLFVGMSPERVDPGRVSPPARSIPKVVSGLDDLVPGSLDRVVRLYSMVFERVVKVSKPEVAEMTKLYENCQRMMAIAFANEMADACVPHGIDPFEVAATAATKPFGYLPIVPSLGVGGHCIPVNPYYLFSNSEFPLLRAATEKMNQRPQEIANRLLESLGGRAVLFRAPLDLRPRVLVAGMGFKAGQSQIVNSPAVKFASALAESGKVDVMFVDPLIEQAAVPNVPRLDEKYWNKEVLESFDIVVVAIQQTGINLGVLDELRHTKVENWCKTVIVC</sequence>
<dbReference type="GO" id="GO:0016616">
    <property type="term" value="F:oxidoreductase activity, acting on the CH-OH group of donors, NAD or NADP as acceptor"/>
    <property type="evidence" value="ECO:0007669"/>
    <property type="project" value="InterPro"/>
</dbReference>
<dbReference type="Gene3D" id="3.40.50.720">
    <property type="entry name" value="NAD(P)-binding Rossmann-like Domain"/>
    <property type="match status" value="2"/>
</dbReference>
<dbReference type="InterPro" id="IPR036291">
    <property type="entry name" value="NAD(P)-bd_dom_sf"/>
</dbReference>
<evidence type="ECO:0000256" key="2">
    <source>
        <dbReference type="PIRNR" id="PIRNR000124"/>
    </source>
</evidence>
<gene>
    <name evidence="6" type="ORF">B0T15DRAFT_568584</name>
</gene>
<evidence type="ECO:0000313" key="6">
    <source>
        <dbReference type="EMBL" id="KAK3304935.1"/>
    </source>
</evidence>
<keyword evidence="7" id="KW-1185">Reference proteome</keyword>
<feature type="domain" description="UDP-glucose/GDP-mannose dehydrogenase dimerisation" evidence="4">
    <location>
        <begin position="238"/>
        <end position="311"/>
    </location>
</feature>
<dbReference type="PANTHER" id="PTHR43491">
    <property type="entry name" value="UDP-N-ACETYL-D-MANNOSAMINE DEHYDROGENASE"/>
    <property type="match status" value="1"/>
</dbReference>
<feature type="region of interest" description="Disordered" evidence="3">
    <location>
        <begin position="1"/>
        <end position="48"/>
    </location>
</feature>
<dbReference type="InterPro" id="IPR036220">
    <property type="entry name" value="UDP-Glc/GDP-Man_DH_C_sf"/>
</dbReference>
<organism evidence="6 7">
    <name type="scientific">Chaetomium strumarium</name>
    <dbReference type="NCBI Taxonomy" id="1170767"/>
    <lineage>
        <taxon>Eukaryota</taxon>
        <taxon>Fungi</taxon>
        <taxon>Dikarya</taxon>
        <taxon>Ascomycota</taxon>
        <taxon>Pezizomycotina</taxon>
        <taxon>Sordariomycetes</taxon>
        <taxon>Sordariomycetidae</taxon>
        <taxon>Sordariales</taxon>
        <taxon>Chaetomiaceae</taxon>
        <taxon>Chaetomium</taxon>
    </lineage>
</organism>
<dbReference type="SUPFAM" id="SSF51735">
    <property type="entry name" value="NAD(P)-binding Rossmann-fold domains"/>
    <property type="match status" value="1"/>
</dbReference>
<feature type="domain" description="UDP-glucose/GDP-mannose dehydrogenase N-terminal" evidence="5">
    <location>
        <begin position="56"/>
        <end position="210"/>
    </location>
</feature>
<name>A0AAJ0GS87_9PEZI</name>
<accession>A0AAJ0GS87</accession>
<comment type="similarity">
    <text evidence="1 2">Belongs to the UDP-glucose/GDP-mannose dehydrogenase family.</text>
</comment>
<dbReference type="GO" id="GO:0016628">
    <property type="term" value="F:oxidoreductase activity, acting on the CH-CH group of donors, NAD or NADP as acceptor"/>
    <property type="evidence" value="ECO:0007669"/>
    <property type="project" value="InterPro"/>
</dbReference>
<dbReference type="InterPro" id="IPR028359">
    <property type="entry name" value="UDP_ManNAc/GlcNAc_DH"/>
</dbReference>
<dbReference type="SUPFAM" id="SSF48179">
    <property type="entry name" value="6-phosphogluconate dehydrogenase C-terminal domain-like"/>
    <property type="match status" value="1"/>
</dbReference>
<dbReference type="Pfam" id="PF03721">
    <property type="entry name" value="UDPG_MGDP_dh_N"/>
    <property type="match status" value="1"/>
</dbReference>
<dbReference type="EMBL" id="JAUDZG010000005">
    <property type="protein sequence ID" value="KAK3304935.1"/>
    <property type="molecule type" value="Genomic_DNA"/>
</dbReference>
<dbReference type="Pfam" id="PF00984">
    <property type="entry name" value="UDPG_MGDP_dh"/>
    <property type="match status" value="1"/>
</dbReference>
<evidence type="ECO:0000313" key="7">
    <source>
        <dbReference type="Proteomes" id="UP001273166"/>
    </source>
</evidence>
<dbReference type="AlphaFoldDB" id="A0AAJ0GS87"/>